<feature type="signal peptide" evidence="1">
    <location>
        <begin position="1"/>
        <end position="27"/>
    </location>
</feature>
<dbReference type="OrthoDB" id="8433080at2"/>
<dbReference type="GO" id="GO:0016787">
    <property type="term" value="F:hydrolase activity"/>
    <property type="evidence" value="ECO:0007669"/>
    <property type="project" value="UniProtKB-KW"/>
</dbReference>
<accession>A0A1X7CHF5</accession>
<dbReference type="Gene3D" id="1.10.10.2520">
    <property type="entry name" value="Cell wall hydrolase SleB, domain 1"/>
    <property type="match status" value="1"/>
</dbReference>
<proteinExistence type="predicted"/>
<dbReference type="AlphaFoldDB" id="A0A1X7CHF5"/>
<reference evidence="4" key="1">
    <citation type="submission" date="2017-04" db="EMBL/GenBank/DDBJ databases">
        <authorList>
            <person name="Varghese N."/>
            <person name="Submissions S."/>
        </authorList>
    </citation>
    <scope>NUCLEOTIDE SEQUENCE [LARGE SCALE GENOMIC DNA]</scope>
    <source>
        <strain evidence="4">B4P</strain>
    </source>
</reference>
<keyword evidence="1" id="KW-0732">Signal</keyword>
<keyword evidence="3" id="KW-0378">Hydrolase</keyword>
<gene>
    <name evidence="3" type="ORF">SAMN02982989_0305</name>
</gene>
<dbReference type="EMBL" id="FXAF01000001">
    <property type="protein sequence ID" value="SME96502.1"/>
    <property type="molecule type" value="Genomic_DNA"/>
</dbReference>
<keyword evidence="4" id="KW-1185">Reference proteome</keyword>
<evidence type="ECO:0000313" key="3">
    <source>
        <dbReference type="EMBL" id="SME96502.1"/>
    </source>
</evidence>
<evidence type="ECO:0000256" key="1">
    <source>
        <dbReference type="SAM" id="SignalP"/>
    </source>
</evidence>
<feature type="chain" id="PRO_5012485347" evidence="1">
    <location>
        <begin position="28"/>
        <end position="268"/>
    </location>
</feature>
<dbReference type="InterPro" id="IPR042047">
    <property type="entry name" value="SleB_dom1"/>
</dbReference>
<dbReference type="STRING" id="464029.SAMN02982989_0305"/>
<sequence length="268" mass="28762">MTAIDNAPLYKAAWLVAVALLAGCTSSQTTSSITKDNVKASVAPIGNVPQKQVYSYTAADRECLKRAMYFESKRSSKAGFMAVGSVVMNRLTSGAYPGTICGVVSQEKQFAPGLMTRKMDEETAPELNAAADAILRGERNPEVKEAMFFHQAGLKFPYDNMHYVTVAGGNAFYEKRGDDGELQTPAPKPADEYILAFAPHLSASPALMAVNDMNAPAAVTATQTDEEEELVLPLEVPVPARRPQSATISTAQLVMAAPEVWSLRTGKP</sequence>
<dbReference type="Proteomes" id="UP000192903">
    <property type="component" value="Unassembled WGS sequence"/>
</dbReference>
<evidence type="ECO:0000259" key="2">
    <source>
        <dbReference type="Pfam" id="PF07486"/>
    </source>
</evidence>
<dbReference type="Pfam" id="PF07486">
    <property type="entry name" value="Hydrolase_2"/>
    <property type="match status" value="1"/>
</dbReference>
<dbReference type="InterPro" id="IPR011105">
    <property type="entry name" value="Cell_wall_hydrolase_SleB"/>
</dbReference>
<feature type="domain" description="Cell wall hydrolase SleB" evidence="2">
    <location>
        <begin position="76"/>
        <end position="173"/>
    </location>
</feature>
<organism evidence="3 4">
    <name type="scientific">Xaviernesmea oryzae</name>
    <dbReference type="NCBI Taxonomy" id="464029"/>
    <lineage>
        <taxon>Bacteria</taxon>
        <taxon>Pseudomonadati</taxon>
        <taxon>Pseudomonadota</taxon>
        <taxon>Alphaproteobacteria</taxon>
        <taxon>Hyphomicrobiales</taxon>
        <taxon>Rhizobiaceae</taxon>
        <taxon>Rhizobium/Agrobacterium group</taxon>
        <taxon>Xaviernesmea</taxon>
    </lineage>
</organism>
<name>A0A1X7CHF5_9HYPH</name>
<dbReference type="RefSeq" id="WP_085419623.1">
    <property type="nucleotide sequence ID" value="NZ_FXAF01000001.1"/>
</dbReference>
<protein>
    <submittedName>
        <fullName evidence="3">Cell Wall Hydrolase</fullName>
    </submittedName>
</protein>
<evidence type="ECO:0000313" key="4">
    <source>
        <dbReference type="Proteomes" id="UP000192903"/>
    </source>
</evidence>